<keyword evidence="3" id="KW-1185">Reference proteome</keyword>
<dbReference type="Proteomes" id="UP000318667">
    <property type="component" value="Unassembled WGS sequence"/>
</dbReference>
<dbReference type="RefSeq" id="WP_144542388.1">
    <property type="nucleotide sequence ID" value="NZ_CBCSDC010000002.1"/>
</dbReference>
<organism evidence="2 3">
    <name type="scientific">Cytobacillus oceanisediminis</name>
    <dbReference type="NCBI Taxonomy" id="665099"/>
    <lineage>
        <taxon>Bacteria</taxon>
        <taxon>Bacillati</taxon>
        <taxon>Bacillota</taxon>
        <taxon>Bacilli</taxon>
        <taxon>Bacillales</taxon>
        <taxon>Bacillaceae</taxon>
        <taxon>Cytobacillus</taxon>
    </lineage>
</organism>
<evidence type="ECO:0000313" key="2">
    <source>
        <dbReference type="EMBL" id="TWH87227.1"/>
    </source>
</evidence>
<proteinExistence type="predicted"/>
<dbReference type="GeneID" id="65403369"/>
<gene>
    <name evidence="2" type="ORF">IQ19_02172</name>
</gene>
<evidence type="ECO:0000313" key="3">
    <source>
        <dbReference type="Proteomes" id="UP000318667"/>
    </source>
</evidence>
<protein>
    <submittedName>
        <fullName evidence="2">Copper amine oxidase-like protein</fullName>
    </submittedName>
</protein>
<feature type="domain" description="Copper amine oxidase-like N-terminal" evidence="1">
    <location>
        <begin position="373"/>
        <end position="463"/>
    </location>
</feature>
<comment type="caution">
    <text evidence="2">The sequence shown here is derived from an EMBL/GenBank/DDBJ whole genome shotgun (WGS) entry which is preliminary data.</text>
</comment>
<dbReference type="OrthoDB" id="2431422at2"/>
<dbReference type="AlphaFoldDB" id="A0A562JVM7"/>
<evidence type="ECO:0000259" key="1">
    <source>
        <dbReference type="Pfam" id="PF07833"/>
    </source>
</evidence>
<dbReference type="InterPro" id="IPR036582">
    <property type="entry name" value="Mao_N_sf"/>
</dbReference>
<dbReference type="EMBL" id="VLKI01000005">
    <property type="protein sequence ID" value="TWH87227.1"/>
    <property type="molecule type" value="Genomic_DNA"/>
</dbReference>
<dbReference type="InterPro" id="IPR012854">
    <property type="entry name" value="Cu_amine_oxidase-like_N"/>
</dbReference>
<name>A0A562JVM7_9BACI</name>
<dbReference type="Pfam" id="PF07833">
    <property type="entry name" value="Cu_amine_oxidN1"/>
    <property type="match status" value="1"/>
</dbReference>
<reference evidence="2 3" key="1">
    <citation type="journal article" date="2015" name="Stand. Genomic Sci.">
        <title>Genomic Encyclopedia of Bacterial and Archaeal Type Strains, Phase III: the genomes of soil and plant-associated and newly described type strains.</title>
        <authorList>
            <person name="Whitman W.B."/>
            <person name="Woyke T."/>
            <person name="Klenk H.P."/>
            <person name="Zhou Y."/>
            <person name="Lilburn T.G."/>
            <person name="Beck B.J."/>
            <person name="De Vos P."/>
            <person name="Vandamme P."/>
            <person name="Eisen J.A."/>
            <person name="Garrity G."/>
            <person name="Hugenholtz P."/>
            <person name="Kyrpides N.C."/>
        </authorList>
    </citation>
    <scope>NUCLEOTIDE SEQUENCE [LARGE SCALE GENOMIC DNA]</scope>
    <source>
        <strain evidence="2 3">CGMCC 1.10115</strain>
    </source>
</reference>
<dbReference type="SUPFAM" id="SSF55383">
    <property type="entry name" value="Copper amine oxidase, domain N"/>
    <property type="match status" value="1"/>
</dbReference>
<accession>A0A562JVM7</accession>
<sequence>MWRASVFIFLILSGTITGMLVWQWKAYSEQTGRAEEHTVGATQQITVETLQNELKITQTVTGLIPEKEYRLVIPDSLFKWKCKNGQEEACDSADENPYTFFSNENQMIFEYVLPMNKDKKAFMLNDWTVSIPGVKVESSLITISDFFRRKGSWAAGVPLKAHKEMKHIDYYNFEGSGNTPSLYWQQGSLEKKRKNTVDIYSENQSLNLNFEKLNNLGEIPYLSVVLTDHHQESYGKGILIAGTNTKKEKLEKMLIFQAFEKKFGYLPLKEDWLIDALATRAVEQKAGTQKGNWIFRELEKELAEDELEVFFQNTHMEESLNTEKLDKQLSDIKGHSTHFFTVNKELNAPFVPLYFDDGKKVFISGKEQKGLKLIHKNGKKLLPFKAAMEALGFDVRILSGEETMLLAKGNNSYRFYLNRNVFIYNEEDYGLLENPLTDLNGTAFIEIQWLQSLFDVSIEEWDDEIKLTGGPK</sequence>